<dbReference type="PIRSF" id="PIRSF006806">
    <property type="entry name" value="FTHF_cligase"/>
    <property type="match status" value="1"/>
</dbReference>
<organism evidence="6 7">
    <name type="scientific">Rhodococcoides kroppenstedtii</name>
    <dbReference type="NCBI Taxonomy" id="293050"/>
    <lineage>
        <taxon>Bacteria</taxon>
        <taxon>Bacillati</taxon>
        <taxon>Actinomycetota</taxon>
        <taxon>Actinomycetes</taxon>
        <taxon>Mycobacteriales</taxon>
        <taxon>Nocardiaceae</taxon>
        <taxon>Rhodococcoides</taxon>
    </lineage>
</organism>
<dbReference type="Proteomes" id="UP000182054">
    <property type="component" value="Unassembled WGS sequence"/>
</dbReference>
<accession>A0A1I0U4G8</accession>
<gene>
    <name evidence="6" type="ORF">SAMN05444374_11383</name>
</gene>
<comment type="similarity">
    <text evidence="1 5">Belongs to the 5-formyltetrahydrofolate cyclo-ligase family.</text>
</comment>
<evidence type="ECO:0000313" key="6">
    <source>
        <dbReference type="EMBL" id="SFA59009.1"/>
    </source>
</evidence>
<dbReference type="GO" id="GO:0035999">
    <property type="term" value="P:tetrahydrofolate interconversion"/>
    <property type="evidence" value="ECO:0007669"/>
    <property type="project" value="TreeGrafter"/>
</dbReference>
<dbReference type="GO" id="GO:0046872">
    <property type="term" value="F:metal ion binding"/>
    <property type="evidence" value="ECO:0007669"/>
    <property type="project" value="UniProtKB-KW"/>
</dbReference>
<dbReference type="Gene3D" id="3.40.50.10420">
    <property type="entry name" value="NagB/RpiA/CoA transferase-like"/>
    <property type="match status" value="1"/>
</dbReference>
<feature type="binding site" evidence="4">
    <location>
        <begin position="138"/>
        <end position="146"/>
    </location>
    <ligand>
        <name>ATP</name>
        <dbReference type="ChEBI" id="CHEBI:30616"/>
    </ligand>
</feature>
<evidence type="ECO:0000256" key="1">
    <source>
        <dbReference type="ARBA" id="ARBA00010638"/>
    </source>
</evidence>
<dbReference type="RefSeq" id="WP_068365008.1">
    <property type="nucleotide sequence ID" value="NZ_FOJN01000013.1"/>
</dbReference>
<dbReference type="AlphaFoldDB" id="A0A1I0U4G8"/>
<evidence type="ECO:0000313" key="7">
    <source>
        <dbReference type="Proteomes" id="UP000182054"/>
    </source>
</evidence>
<keyword evidence="5" id="KW-0479">Metal-binding</keyword>
<keyword evidence="6" id="KW-0436">Ligase</keyword>
<comment type="cofactor">
    <cofactor evidence="5">
        <name>Mg(2+)</name>
        <dbReference type="ChEBI" id="CHEBI:18420"/>
    </cofactor>
</comment>
<dbReference type="GO" id="GO:0009396">
    <property type="term" value="P:folic acid-containing compound biosynthetic process"/>
    <property type="evidence" value="ECO:0007669"/>
    <property type="project" value="TreeGrafter"/>
</dbReference>
<feature type="binding site" evidence="4">
    <location>
        <position position="60"/>
    </location>
    <ligand>
        <name>substrate</name>
    </ligand>
</feature>
<evidence type="ECO:0000256" key="5">
    <source>
        <dbReference type="RuleBase" id="RU361279"/>
    </source>
</evidence>
<evidence type="ECO:0000256" key="2">
    <source>
        <dbReference type="ARBA" id="ARBA00022741"/>
    </source>
</evidence>
<name>A0A1I0U4G8_9NOCA</name>
<evidence type="ECO:0000256" key="3">
    <source>
        <dbReference type="ARBA" id="ARBA00022840"/>
    </source>
</evidence>
<reference evidence="6 7" key="1">
    <citation type="submission" date="2016-10" db="EMBL/GenBank/DDBJ databases">
        <authorList>
            <person name="de Groot N.N."/>
        </authorList>
    </citation>
    <scope>NUCLEOTIDE SEQUENCE [LARGE SCALE GENOMIC DNA]</scope>
    <source>
        <strain evidence="6 7">DSM 44908</strain>
    </source>
</reference>
<dbReference type="InterPro" id="IPR024185">
    <property type="entry name" value="FTHF_cligase-like_sf"/>
</dbReference>
<sequence length="197" mass="20955">MTDDDKRAWRDRIRAARRGLDDGYRADASDALSHAVGTLASRVRERGDGALAAYVPIGREPGSTAMLDAAMRTGVAVLLPIAGDPGPMSWARYTGPNSLVPARHGLLEPSGPILPPAAIGDAAVILVPALAMDRRGGRLGRGAGFYDRTLHLAAPDAWLVGVVYDDDLVDRLPTEDHDVRMTHVLTPGGGLRRLPLE</sequence>
<dbReference type="EMBL" id="FOJN01000013">
    <property type="protein sequence ID" value="SFA59009.1"/>
    <property type="molecule type" value="Genomic_DNA"/>
</dbReference>
<dbReference type="SUPFAM" id="SSF100950">
    <property type="entry name" value="NagB/RpiA/CoA transferase-like"/>
    <property type="match status" value="1"/>
</dbReference>
<dbReference type="PANTHER" id="PTHR23407">
    <property type="entry name" value="ATPASE INHIBITOR/5-FORMYLTETRAHYDROFOLATE CYCLO-LIGASE"/>
    <property type="match status" value="1"/>
</dbReference>
<dbReference type="InterPro" id="IPR037171">
    <property type="entry name" value="NagB/RpiA_transferase-like"/>
</dbReference>
<comment type="catalytic activity">
    <reaction evidence="5">
        <text>(6S)-5-formyl-5,6,7,8-tetrahydrofolate + ATP = (6R)-5,10-methenyltetrahydrofolate + ADP + phosphate</text>
        <dbReference type="Rhea" id="RHEA:10488"/>
        <dbReference type="ChEBI" id="CHEBI:30616"/>
        <dbReference type="ChEBI" id="CHEBI:43474"/>
        <dbReference type="ChEBI" id="CHEBI:57455"/>
        <dbReference type="ChEBI" id="CHEBI:57457"/>
        <dbReference type="ChEBI" id="CHEBI:456216"/>
        <dbReference type="EC" id="6.3.3.2"/>
    </reaction>
</comment>
<keyword evidence="5" id="KW-0460">Magnesium</keyword>
<keyword evidence="3 4" id="KW-0067">ATP-binding</keyword>
<dbReference type="NCBIfam" id="TIGR02727">
    <property type="entry name" value="MTHFS_bact"/>
    <property type="match status" value="1"/>
</dbReference>
<feature type="binding site" evidence="4">
    <location>
        <position position="55"/>
    </location>
    <ligand>
        <name>substrate</name>
    </ligand>
</feature>
<dbReference type="Pfam" id="PF01812">
    <property type="entry name" value="5-FTHF_cyc-lig"/>
    <property type="match status" value="1"/>
</dbReference>
<dbReference type="EC" id="6.3.3.2" evidence="5"/>
<dbReference type="GO" id="GO:0030272">
    <property type="term" value="F:5-formyltetrahydrofolate cyclo-ligase activity"/>
    <property type="evidence" value="ECO:0007669"/>
    <property type="project" value="UniProtKB-EC"/>
</dbReference>
<dbReference type="InterPro" id="IPR002698">
    <property type="entry name" value="FTHF_cligase"/>
</dbReference>
<proteinExistence type="inferred from homology"/>
<evidence type="ECO:0000256" key="4">
    <source>
        <dbReference type="PIRSR" id="PIRSR006806-1"/>
    </source>
</evidence>
<feature type="binding site" evidence="4">
    <location>
        <begin position="6"/>
        <end position="10"/>
    </location>
    <ligand>
        <name>ATP</name>
        <dbReference type="ChEBI" id="CHEBI:30616"/>
    </ligand>
</feature>
<dbReference type="OrthoDB" id="3242798at2"/>
<protein>
    <recommendedName>
        <fullName evidence="5">5-formyltetrahydrofolate cyclo-ligase</fullName>
        <ecNumber evidence="5">6.3.3.2</ecNumber>
    </recommendedName>
</protein>
<dbReference type="PANTHER" id="PTHR23407:SF1">
    <property type="entry name" value="5-FORMYLTETRAHYDROFOLATE CYCLO-LIGASE"/>
    <property type="match status" value="1"/>
</dbReference>
<dbReference type="GeneID" id="85486977"/>
<keyword evidence="2 4" id="KW-0547">Nucleotide-binding</keyword>
<dbReference type="GO" id="GO:0005524">
    <property type="term" value="F:ATP binding"/>
    <property type="evidence" value="ECO:0007669"/>
    <property type="project" value="UniProtKB-KW"/>
</dbReference>